<dbReference type="InterPro" id="IPR036928">
    <property type="entry name" value="AS_sf"/>
</dbReference>
<dbReference type="AlphaFoldDB" id="A0A5N5W7R9"/>
<protein>
    <submittedName>
        <fullName evidence="3">Amidase</fullName>
        <ecNumber evidence="3">3.5.1.4</ecNumber>
    </submittedName>
</protein>
<dbReference type="PANTHER" id="PTHR42678">
    <property type="entry name" value="AMIDASE"/>
    <property type="match status" value="1"/>
</dbReference>
<accession>A0A5N5W7R9</accession>
<proteinExistence type="predicted"/>
<dbReference type="RefSeq" id="WP_152263839.1">
    <property type="nucleotide sequence ID" value="NZ_VOKX01000027.1"/>
</dbReference>
<dbReference type="GO" id="GO:0004040">
    <property type="term" value="F:amidase activity"/>
    <property type="evidence" value="ECO:0007669"/>
    <property type="project" value="UniProtKB-EC"/>
</dbReference>
<dbReference type="NCBIfam" id="NF006006">
    <property type="entry name" value="PRK08137.1"/>
    <property type="match status" value="1"/>
</dbReference>
<feature type="domain" description="Amidase" evidence="2">
    <location>
        <begin position="53"/>
        <end position="500"/>
    </location>
</feature>
<reference evidence="3 4" key="1">
    <citation type="journal article" date="2019" name="Microb. Cell Fact.">
        <title>Exploring novel herbicidin analogues by transcriptional regulator overexpression and MS/MS molecular networking.</title>
        <authorList>
            <person name="Shi Y."/>
            <person name="Gu R."/>
            <person name="Li Y."/>
            <person name="Wang X."/>
            <person name="Ren W."/>
            <person name="Li X."/>
            <person name="Wang L."/>
            <person name="Xie Y."/>
            <person name="Hong B."/>
        </authorList>
    </citation>
    <scope>NUCLEOTIDE SEQUENCE [LARGE SCALE GENOMIC DNA]</scope>
    <source>
        <strain evidence="3 4">US-43</strain>
    </source>
</reference>
<dbReference type="PANTHER" id="PTHR42678:SF34">
    <property type="entry name" value="OS04G0183300 PROTEIN"/>
    <property type="match status" value="1"/>
</dbReference>
<dbReference type="Gene3D" id="3.90.1300.10">
    <property type="entry name" value="Amidase signature (AS) domain"/>
    <property type="match status" value="1"/>
</dbReference>
<dbReference type="Proteomes" id="UP000327000">
    <property type="component" value="Unassembled WGS sequence"/>
</dbReference>
<sequence>MRPSGGAPIPGTTTGAPAPDLDTDLDLDVDLDRCTIADLQQAMTRGHLSSERLTLALLERIERLNPLLRAVTTVNPDAPALSRRSDALRRDGRARGPLEGIPVLLKDNVGTADRQPTTAGSAALLGARPDADAFLVRRLRAAGAVVLGKANMTEWADFRSEHSVAGWSATGGQARNPYVLDRSPSGSSSGSAVAVAAGLAVAAIGTETDGSVVLPASVTATVGFKPTRGLVSRGGIVPLSSRQDTAGPLARTVADAALVLWAIHGPDPADPVTARAAGGLPGGPGAVLDPGALRGRRVGVRRPAGLDPWTERVFEDAVERIRGLGAVLVEDVDLPDTDEEAERHLEPALLTEFKHDVGAYLAATPGSHPKDLAGVIAYNVRHADTELALFGQDVLERAERTGGDLRDPVYRRHREAAVRLARRSLDGTLARHRLDVLVTPTAGPAPLLAGTTGDGPFAAVTRDAAVAGNPHVTVPAGYAGGVLPLGVSFVGARGGDALVLGCAYAFEQAGPPRTPPGRLPTLP</sequence>
<evidence type="ECO:0000313" key="4">
    <source>
        <dbReference type="Proteomes" id="UP000327000"/>
    </source>
</evidence>
<feature type="compositionally biased region" description="Low complexity" evidence="1">
    <location>
        <begin position="1"/>
        <end position="20"/>
    </location>
</feature>
<evidence type="ECO:0000259" key="2">
    <source>
        <dbReference type="Pfam" id="PF01425"/>
    </source>
</evidence>
<name>A0A5N5W7R9_STRMB</name>
<evidence type="ECO:0000256" key="1">
    <source>
        <dbReference type="SAM" id="MobiDB-lite"/>
    </source>
</evidence>
<dbReference type="InterPro" id="IPR023631">
    <property type="entry name" value="Amidase_dom"/>
</dbReference>
<keyword evidence="3" id="KW-0378">Hydrolase</keyword>
<dbReference type="SUPFAM" id="SSF75304">
    <property type="entry name" value="Amidase signature (AS) enzymes"/>
    <property type="match status" value="1"/>
</dbReference>
<gene>
    <name evidence="3" type="ORF">FRZ00_15125</name>
</gene>
<dbReference type="EC" id="3.5.1.4" evidence="3"/>
<organism evidence="3 4">
    <name type="scientific">Streptomyces mobaraensis</name>
    <name type="common">Streptoverticillium mobaraense</name>
    <dbReference type="NCBI Taxonomy" id="35621"/>
    <lineage>
        <taxon>Bacteria</taxon>
        <taxon>Bacillati</taxon>
        <taxon>Actinomycetota</taxon>
        <taxon>Actinomycetes</taxon>
        <taxon>Kitasatosporales</taxon>
        <taxon>Streptomycetaceae</taxon>
        <taxon>Streptomyces</taxon>
    </lineage>
</organism>
<dbReference type="Pfam" id="PF01425">
    <property type="entry name" value="Amidase"/>
    <property type="match status" value="1"/>
</dbReference>
<dbReference type="OrthoDB" id="9811471at2"/>
<dbReference type="EMBL" id="VOKX01000027">
    <property type="protein sequence ID" value="KAB7845037.1"/>
    <property type="molecule type" value="Genomic_DNA"/>
</dbReference>
<evidence type="ECO:0000313" key="3">
    <source>
        <dbReference type="EMBL" id="KAB7845037.1"/>
    </source>
</evidence>
<comment type="caution">
    <text evidence="3">The sequence shown here is derived from an EMBL/GenBank/DDBJ whole genome shotgun (WGS) entry which is preliminary data.</text>
</comment>
<feature type="region of interest" description="Disordered" evidence="1">
    <location>
        <begin position="1"/>
        <end position="24"/>
    </location>
</feature>
<keyword evidence="4" id="KW-1185">Reference proteome</keyword>